<comment type="caution">
    <text evidence="8">The sequence shown here is derived from an EMBL/GenBank/DDBJ whole genome shotgun (WGS) entry which is preliminary data.</text>
</comment>
<dbReference type="InterPro" id="IPR035896">
    <property type="entry name" value="AN1-like_Znf"/>
</dbReference>
<dbReference type="STRING" id="947166.A0A1D1VIY1"/>
<feature type="compositionally biased region" description="Low complexity" evidence="5">
    <location>
        <begin position="91"/>
        <end position="105"/>
    </location>
</feature>
<feature type="domain" description="AN1-type" evidence="7">
    <location>
        <begin position="167"/>
        <end position="213"/>
    </location>
</feature>
<evidence type="ECO:0000256" key="2">
    <source>
        <dbReference type="ARBA" id="ARBA00022771"/>
    </source>
</evidence>
<sequence>MDEQQNVSHERAGNLCTKGCGFFGSSAFSGMCSQCFKSTSQNAAPSQAPPAGATLGKSDAKETSKQEEPGLNDNSGTRPEDDGPFKSEQPSSSGSSSTDDSSKSTAKVKGGDDAQSDDVAPAVDENIAPRVKRSKTDLEKESPEEVVEDGENGGQDSSSDSRPGSANKKISRCKECRRKVGLTGYQCRCGGTFCGAHRYSDVHKCDFDYKQMGTEEIRKNNPVVKGDKIRKL</sequence>
<feature type="region of interest" description="Disordered" evidence="5">
    <location>
        <begin position="37"/>
        <end position="170"/>
    </location>
</feature>
<dbReference type="InterPro" id="IPR000058">
    <property type="entry name" value="Znf_AN1"/>
</dbReference>
<keyword evidence="9" id="KW-1185">Reference proteome</keyword>
<gene>
    <name evidence="8" type="primary">RvY_12275-1</name>
    <name evidence="8" type="synonym">RvY_12275.1</name>
    <name evidence="8" type="ORF">RvY_12275</name>
</gene>
<proteinExistence type="predicted"/>
<evidence type="ECO:0000256" key="3">
    <source>
        <dbReference type="ARBA" id="ARBA00022833"/>
    </source>
</evidence>
<dbReference type="PROSITE" id="PS51036">
    <property type="entry name" value="ZF_A20"/>
    <property type="match status" value="1"/>
</dbReference>
<evidence type="ECO:0000313" key="8">
    <source>
        <dbReference type="EMBL" id="GAV01587.1"/>
    </source>
</evidence>
<dbReference type="Gene3D" id="1.20.5.4770">
    <property type="match status" value="1"/>
</dbReference>
<organism evidence="8 9">
    <name type="scientific">Ramazzottius varieornatus</name>
    <name type="common">Water bear</name>
    <name type="synonym">Tardigrade</name>
    <dbReference type="NCBI Taxonomy" id="947166"/>
    <lineage>
        <taxon>Eukaryota</taxon>
        <taxon>Metazoa</taxon>
        <taxon>Ecdysozoa</taxon>
        <taxon>Tardigrada</taxon>
        <taxon>Eutardigrada</taxon>
        <taxon>Parachela</taxon>
        <taxon>Hypsibioidea</taxon>
        <taxon>Ramazzottiidae</taxon>
        <taxon>Ramazzottius</taxon>
    </lineage>
</organism>
<dbReference type="OrthoDB" id="428577at2759"/>
<dbReference type="EMBL" id="BDGG01000007">
    <property type="protein sequence ID" value="GAV01587.1"/>
    <property type="molecule type" value="Genomic_DNA"/>
</dbReference>
<dbReference type="Pfam" id="PF01754">
    <property type="entry name" value="zf-A20"/>
    <property type="match status" value="1"/>
</dbReference>
<evidence type="ECO:0000313" key="9">
    <source>
        <dbReference type="Proteomes" id="UP000186922"/>
    </source>
</evidence>
<dbReference type="SUPFAM" id="SSF57716">
    <property type="entry name" value="Glucocorticoid receptor-like (DNA-binding domain)"/>
    <property type="match status" value="1"/>
</dbReference>
<dbReference type="PROSITE" id="PS51039">
    <property type="entry name" value="ZF_AN1"/>
    <property type="match status" value="1"/>
</dbReference>
<dbReference type="GO" id="GO:0008270">
    <property type="term" value="F:zinc ion binding"/>
    <property type="evidence" value="ECO:0007669"/>
    <property type="project" value="UniProtKB-KW"/>
</dbReference>
<keyword evidence="3" id="KW-0862">Zinc</keyword>
<feature type="compositionally biased region" description="Low complexity" evidence="5">
    <location>
        <begin position="38"/>
        <end position="54"/>
    </location>
</feature>
<evidence type="ECO:0000256" key="1">
    <source>
        <dbReference type="ARBA" id="ARBA00022723"/>
    </source>
</evidence>
<keyword evidence="1" id="KW-0479">Metal-binding</keyword>
<evidence type="ECO:0008006" key="10">
    <source>
        <dbReference type="Google" id="ProtNLM"/>
    </source>
</evidence>
<feature type="compositionally biased region" description="Polar residues" evidence="5">
    <location>
        <begin position="154"/>
        <end position="164"/>
    </location>
</feature>
<dbReference type="Gene3D" id="4.10.1110.10">
    <property type="entry name" value="AN1-like Zinc finger"/>
    <property type="match status" value="1"/>
</dbReference>
<feature type="domain" description="A20-type" evidence="6">
    <location>
        <begin position="10"/>
        <end position="44"/>
    </location>
</feature>
<evidence type="ECO:0000259" key="7">
    <source>
        <dbReference type="PROSITE" id="PS51039"/>
    </source>
</evidence>
<dbReference type="PANTHER" id="PTHR10634:SF149">
    <property type="entry name" value="AN1-TYPE DOMAIN-CONTAINING PROTEIN-RELATED"/>
    <property type="match status" value="1"/>
</dbReference>
<dbReference type="AlphaFoldDB" id="A0A1D1VIY1"/>
<reference evidence="8 9" key="1">
    <citation type="journal article" date="2016" name="Nat. Commun.">
        <title>Extremotolerant tardigrade genome and improved radiotolerance of human cultured cells by tardigrade-unique protein.</title>
        <authorList>
            <person name="Hashimoto T."/>
            <person name="Horikawa D.D."/>
            <person name="Saito Y."/>
            <person name="Kuwahara H."/>
            <person name="Kozuka-Hata H."/>
            <person name="Shin-I T."/>
            <person name="Minakuchi Y."/>
            <person name="Ohishi K."/>
            <person name="Motoyama A."/>
            <person name="Aizu T."/>
            <person name="Enomoto A."/>
            <person name="Kondo K."/>
            <person name="Tanaka S."/>
            <person name="Hara Y."/>
            <person name="Koshikawa S."/>
            <person name="Sagara H."/>
            <person name="Miura T."/>
            <person name="Yokobori S."/>
            <person name="Miyagawa K."/>
            <person name="Suzuki Y."/>
            <person name="Kubo T."/>
            <person name="Oyama M."/>
            <person name="Kohara Y."/>
            <person name="Fujiyama A."/>
            <person name="Arakawa K."/>
            <person name="Katayama T."/>
            <person name="Toyoda A."/>
            <person name="Kunieda T."/>
        </authorList>
    </citation>
    <scope>NUCLEOTIDE SEQUENCE [LARGE SCALE GENOMIC DNA]</scope>
    <source>
        <strain evidence="8 9">YOKOZUNA-1</strain>
    </source>
</reference>
<dbReference type="Pfam" id="PF01428">
    <property type="entry name" value="zf-AN1"/>
    <property type="match status" value="1"/>
</dbReference>
<dbReference type="SMART" id="SM00154">
    <property type="entry name" value="ZnF_AN1"/>
    <property type="match status" value="1"/>
</dbReference>
<dbReference type="InterPro" id="IPR050652">
    <property type="entry name" value="AN1_A20_ZnFinger"/>
</dbReference>
<feature type="compositionally biased region" description="Basic and acidic residues" evidence="5">
    <location>
        <begin position="134"/>
        <end position="143"/>
    </location>
</feature>
<keyword evidence="2 4" id="KW-0863">Zinc-finger</keyword>
<dbReference type="FunFam" id="4.10.1110.10:FF:000001">
    <property type="entry name" value="Zinc finger AN1-type containing 6"/>
    <property type="match status" value="1"/>
</dbReference>
<evidence type="ECO:0000256" key="5">
    <source>
        <dbReference type="SAM" id="MobiDB-lite"/>
    </source>
</evidence>
<feature type="compositionally biased region" description="Basic and acidic residues" evidence="5">
    <location>
        <begin position="58"/>
        <end position="68"/>
    </location>
</feature>
<dbReference type="InterPro" id="IPR002653">
    <property type="entry name" value="Znf_A20"/>
</dbReference>
<dbReference type="SMART" id="SM00259">
    <property type="entry name" value="ZnF_A20"/>
    <property type="match status" value="1"/>
</dbReference>
<dbReference type="GO" id="GO:0003677">
    <property type="term" value="F:DNA binding"/>
    <property type="evidence" value="ECO:0007669"/>
    <property type="project" value="InterPro"/>
</dbReference>
<evidence type="ECO:0000259" key="6">
    <source>
        <dbReference type="PROSITE" id="PS51036"/>
    </source>
</evidence>
<protein>
    <recommendedName>
        <fullName evidence="10">AN1-type domain-containing protein</fullName>
    </recommendedName>
</protein>
<dbReference type="SUPFAM" id="SSF118310">
    <property type="entry name" value="AN1-like Zinc finger"/>
    <property type="match status" value="1"/>
</dbReference>
<dbReference type="Proteomes" id="UP000186922">
    <property type="component" value="Unassembled WGS sequence"/>
</dbReference>
<name>A0A1D1VIY1_RAMVA</name>
<dbReference type="PANTHER" id="PTHR10634">
    <property type="entry name" value="AN1-TYPE ZINC FINGER PROTEIN"/>
    <property type="match status" value="1"/>
</dbReference>
<evidence type="ECO:0000256" key="4">
    <source>
        <dbReference type="PROSITE-ProRule" id="PRU00449"/>
    </source>
</evidence>
<accession>A0A1D1VIY1</accession>